<name>A0A383C087_9ZZZZ</name>
<organism evidence="1">
    <name type="scientific">marine metagenome</name>
    <dbReference type="NCBI Taxonomy" id="408172"/>
    <lineage>
        <taxon>unclassified sequences</taxon>
        <taxon>metagenomes</taxon>
        <taxon>ecological metagenomes</taxon>
    </lineage>
</organism>
<accession>A0A383C087</accession>
<sequence>MAGILDAGWAAAESGHAQKSLSRCRQGWFVNHHSTLTWVGCVRVILLP</sequence>
<feature type="non-terminal residue" evidence="1">
    <location>
        <position position="48"/>
    </location>
</feature>
<protein>
    <submittedName>
        <fullName evidence="1">Uncharacterized protein</fullName>
    </submittedName>
</protein>
<dbReference type="EMBL" id="UINC01204715">
    <property type="protein sequence ID" value="SVE25571.1"/>
    <property type="molecule type" value="Genomic_DNA"/>
</dbReference>
<gene>
    <name evidence="1" type="ORF">METZ01_LOCUS478425</name>
</gene>
<evidence type="ECO:0000313" key="1">
    <source>
        <dbReference type="EMBL" id="SVE25571.1"/>
    </source>
</evidence>
<dbReference type="AlphaFoldDB" id="A0A383C087"/>
<reference evidence="1" key="1">
    <citation type="submission" date="2018-05" db="EMBL/GenBank/DDBJ databases">
        <authorList>
            <person name="Lanie J.A."/>
            <person name="Ng W.-L."/>
            <person name="Kazmierczak K.M."/>
            <person name="Andrzejewski T.M."/>
            <person name="Davidsen T.M."/>
            <person name="Wayne K.J."/>
            <person name="Tettelin H."/>
            <person name="Glass J.I."/>
            <person name="Rusch D."/>
            <person name="Podicherti R."/>
            <person name="Tsui H.-C.T."/>
            <person name="Winkler M.E."/>
        </authorList>
    </citation>
    <scope>NUCLEOTIDE SEQUENCE</scope>
</reference>
<proteinExistence type="predicted"/>